<dbReference type="OrthoDB" id="302307at2157"/>
<evidence type="ECO:0000259" key="1">
    <source>
        <dbReference type="Pfam" id="PF08241"/>
    </source>
</evidence>
<keyword evidence="2" id="KW-0808">Transferase</keyword>
<dbReference type="Pfam" id="PF08241">
    <property type="entry name" value="Methyltransf_11"/>
    <property type="match status" value="1"/>
</dbReference>
<evidence type="ECO:0000313" key="2">
    <source>
        <dbReference type="EMBL" id="SDG42325.1"/>
    </source>
</evidence>
<dbReference type="InterPro" id="IPR013216">
    <property type="entry name" value="Methyltransf_11"/>
</dbReference>
<dbReference type="Gene3D" id="3.40.50.150">
    <property type="entry name" value="Vaccinia Virus protein VP39"/>
    <property type="match status" value="1"/>
</dbReference>
<dbReference type="AlphaFoldDB" id="A0A1G7U3V6"/>
<dbReference type="InterPro" id="IPR029063">
    <property type="entry name" value="SAM-dependent_MTases_sf"/>
</dbReference>
<dbReference type="EMBL" id="FNBK01000038">
    <property type="protein sequence ID" value="SDG42325.1"/>
    <property type="molecule type" value="Genomic_DNA"/>
</dbReference>
<accession>A0A1G7U3V6</accession>
<proteinExistence type="predicted"/>
<dbReference type="PANTHER" id="PTHR43591">
    <property type="entry name" value="METHYLTRANSFERASE"/>
    <property type="match status" value="1"/>
</dbReference>
<name>A0A1G7U3V6_9EURY</name>
<protein>
    <submittedName>
        <fullName evidence="2">Methyltransferase domain-containing protein</fullName>
    </submittedName>
</protein>
<dbReference type="CDD" id="cd02440">
    <property type="entry name" value="AdoMet_MTases"/>
    <property type="match status" value="1"/>
</dbReference>
<dbReference type="STRING" id="660518.SAMN05216218_1386"/>
<feature type="domain" description="Methyltransferase type 11" evidence="1">
    <location>
        <begin position="42"/>
        <end position="133"/>
    </location>
</feature>
<evidence type="ECO:0000313" key="3">
    <source>
        <dbReference type="Proteomes" id="UP000199076"/>
    </source>
</evidence>
<dbReference type="Proteomes" id="UP000199076">
    <property type="component" value="Unassembled WGS sequence"/>
</dbReference>
<organism evidence="2 3">
    <name type="scientific">Halorientalis regularis</name>
    <dbReference type="NCBI Taxonomy" id="660518"/>
    <lineage>
        <taxon>Archaea</taxon>
        <taxon>Methanobacteriati</taxon>
        <taxon>Methanobacteriota</taxon>
        <taxon>Stenosarchaea group</taxon>
        <taxon>Halobacteria</taxon>
        <taxon>Halobacteriales</taxon>
        <taxon>Haloarculaceae</taxon>
        <taxon>Halorientalis</taxon>
    </lineage>
</organism>
<keyword evidence="3" id="KW-1185">Reference proteome</keyword>
<dbReference type="GO" id="GO:0008757">
    <property type="term" value="F:S-adenosylmethionine-dependent methyltransferase activity"/>
    <property type="evidence" value="ECO:0007669"/>
    <property type="project" value="InterPro"/>
</dbReference>
<keyword evidence="2" id="KW-0489">Methyltransferase</keyword>
<sequence length="186" mass="19706">MGHHTFDAGKAAKLEDAAARYRSVSREELLWGLDLTGTETVVDLGSGTGFYTDDVAPHAGRVYAVDIQDAMHGHYREKGVPANVDLVTSGIEDLPFDDGELDAAVSTMTYHEFATDDALAEIGRVLASGGPLVVADWSADGTGEDGPPLAERFTADDAATALEAAGFEIELQATRPETLLVVATRR</sequence>
<gene>
    <name evidence="2" type="ORF">SAMN05216218_1386</name>
</gene>
<dbReference type="SUPFAM" id="SSF53335">
    <property type="entry name" value="S-adenosyl-L-methionine-dependent methyltransferases"/>
    <property type="match status" value="1"/>
</dbReference>
<dbReference type="GO" id="GO:0032259">
    <property type="term" value="P:methylation"/>
    <property type="evidence" value="ECO:0007669"/>
    <property type="project" value="UniProtKB-KW"/>
</dbReference>
<dbReference type="RefSeq" id="WP_092695781.1">
    <property type="nucleotide sequence ID" value="NZ_FNBK01000038.1"/>
</dbReference>
<dbReference type="PANTHER" id="PTHR43591:SF110">
    <property type="entry name" value="RHODANESE DOMAIN-CONTAINING PROTEIN"/>
    <property type="match status" value="1"/>
</dbReference>
<reference evidence="3" key="1">
    <citation type="submission" date="2016-10" db="EMBL/GenBank/DDBJ databases">
        <authorList>
            <person name="Varghese N."/>
            <person name="Submissions S."/>
        </authorList>
    </citation>
    <scope>NUCLEOTIDE SEQUENCE [LARGE SCALE GENOMIC DNA]</scope>
    <source>
        <strain evidence="3">IBRC-M 10760</strain>
    </source>
</reference>